<gene>
    <name evidence="1" type="ORF">NSCI0253_LOCUS13931</name>
</gene>
<dbReference type="PANTHER" id="PTHR34822:SF1">
    <property type="entry name" value="GRPB FAMILY PROTEIN"/>
    <property type="match status" value="1"/>
</dbReference>
<name>A0A7S1F299_NOCSC</name>
<evidence type="ECO:0000313" key="1">
    <source>
        <dbReference type="EMBL" id="CAD8839583.1"/>
    </source>
</evidence>
<dbReference type="Gene3D" id="3.30.460.10">
    <property type="entry name" value="Beta Polymerase, domain 2"/>
    <property type="match status" value="1"/>
</dbReference>
<protein>
    <submittedName>
        <fullName evidence="1">Uncharacterized protein</fullName>
    </submittedName>
</protein>
<reference evidence="1" key="1">
    <citation type="submission" date="2021-01" db="EMBL/GenBank/DDBJ databases">
        <authorList>
            <person name="Corre E."/>
            <person name="Pelletier E."/>
            <person name="Niang G."/>
            <person name="Scheremetjew M."/>
            <person name="Finn R."/>
            <person name="Kale V."/>
            <person name="Holt S."/>
            <person name="Cochrane G."/>
            <person name="Meng A."/>
            <person name="Brown T."/>
            <person name="Cohen L."/>
        </authorList>
    </citation>
    <scope>NUCLEOTIDE SEQUENCE</scope>
</reference>
<proteinExistence type="predicted"/>
<dbReference type="InterPro" id="IPR043519">
    <property type="entry name" value="NT_sf"/>
</dbReference>
<dbReference type="EMBL" id="HBFQ01019832">
    <property type="protein sequence ID" value="CAD8839583.1"/>
    <property type="molecule type" value="Transcribed_RNA"/>
</dbReference>
<dbReference type="PANTHER" id="PTHR34822">
    <property type="entry name" value="GRPB DOMAIN PROTEIN (AFU_ORTHOLOGUE AFUA_1G01530)"/>
    <property type="match status" value="1"/>
</dbReference>
<sequence length="444" mass="48601">MGLDQCIREFFETYGICKFTAQLCCSMPACAEVEDESCDQGLDEHGFALGYSDVSGIRHAEEPAASEVSESVQMEGKSAVTDTDTFVVYHPRGLTDKTNLCGSFEEYLSVRDGLVGKFSVHVEESRYDAWRKISSSYVDTLKRLPCMRGLALHWIGSTAVPGLAAKPVIDLLVGTETDVAITVRSIAEDLALPEWKCKVGLHFPIGFIGMNGRGDHWGFLQLPSQIAERLNLMGCNLHVLMKSSTSYLEEVAMVHYLSSNLGQALKRKYEQTKKDLANAIKLAVPGVEVNTYSDKKNAIVEEIFQAAREAGFLKDEVVQPVQPVHAQRWHFSKSRGTSCVASFSGADPVEKTFEAKETISRSTLALDLEVMESPIDVSSSTSAFTIRKMMTGASAAQSAAGSVHTDLKSLQTRSQHSFSDEETNGTIGTVWMTRVSSGALEDYC</sequence>
<dbReference type="AlphaFoldDB" id="A0A7S1F299"/>
<dbReference type="InterPro" id="IPR007344">
    <property type="entry name" value="GrpB/CoaE"/>
</dbReference>
<dbReference type="SUPFAM" id="SSF81301">
    <property type="entry name" value="Nucleotidyltransferase"/>
    <property type="match status" value="1"/>
</dbReference>
<accession>A0A7S1F299</accession>
<dbReference type="Pfam" id="PF04229">
    <property type="entry name" value="GrpB"/>
    <property type="match status" value="1"/>
</dbReference>
<organism evidence="1">
    <name type="scientific">Noctiluca scintillans</name>
    <name type="common">Sea sparkle</name>
    <name type="synonym">Red tide dinoflagellate</name>
    <dbReference type="NCBI Taxonomy" id="2966"/>
    <lineage>
        <taxon>Eukaryota</taxon>
        <taxon>Sar</taxon>
        <taxon>Alveolata</taxon>
        <taxon>Dinophyceae</taxon>
        <taxon>Noctilucales</taxon>
        <taxon>Noctilucaceae</taxon>
        <taxon>Noctiluca</taxon>
    </lineage>
</organism>